<accession>A0A8S1PMH0</accession>
<proteinExistence type="predicted"/>
<dbReference type="PROSITE" id="PS51281">
    <property type="entry name" value="TAP_C"/>
    <property type="match status" value="1"/>
</dbReference>
<dbReference type="Proteomes" id="UP000688137">
    <property type="component" value="Unassembled WGS sequence"/>
</dbReference>
<feature type="domain" description="Myb-like" evidence="1">
    <location>
        <begin position="211"/>
        <end position="262"/>
    </location>
</feature>
<evidence type="ECO:0000259" key="3">
    <source>
        <dbReference type="PROSITE" id="PS51294"/>
    </source>
</evidence>
<feature type="domain" description="Myb-like" evidence="1">
    <location>
        <begin position="149"/>
        <end position="210"/>
    </location>
</feature>
<dbReference type="InterPro" id="IPR005637">
    <property type="entry name" value="TAP_C_dom"/>
</dbReference>
<feature type="domain" description="HTH myb-type" evidence="3">
    <location>
        <begin position="215"/>
        <end position="266"/>
    </location>
</feature>
<evidence type="ECO:0000259" key="1">
    <source>
        <dbReference type="PROSITE" id="PS50090"/>
    </source>
</evidence>
<dbReference type="PROSITE" id="PS50090">
    <property type="entry name" value="MYB_LIKE"/>
    <property type="match status" value="3"/>
</dbReference>
<evidence type="ECO:0000259" key="2">
    <source>
        <dbReference type="PROSITE" id="PS51281"/>
    </source>
</evidence>
<comment type="caution">
    <text evidence="4">The sequence shown here is derived from an EMBL/GenBank/DDBJ whole genome shotgun (WGS) entry which is preliminary data.</text>
</comment>
<dbReference type="PANTHER" id="PTHR45614">
    <property type="entry name" value="MYB PROTEIN-RELATED"/>
    <property type="match status" value="1"/>
</dbReference>
<evidence type="ECO:0000313" key="4">
    <source>
        <dbReference type="EMBL" id="CAD8103913.1"/>
    </source>
</evidence>
<dbReference type="AlphaFoldDB" id="A0A8S1PMH0"/>
<feature type="domain" description="Myb-like" evidence="1">
    <location>
        <begin position="91"/>
        <end position="148"/>
    </location>
</feature>
<dbReference type="GO" id="GO:0005634">
    <property type="term" value="C:nucleus"/>
    <property type="evidence" value="ECO:0007669"/>
    <property type="project" value="InterPro"/>
</dbReference>
<dbReference type="InterPro" id="IPR001005">
    <property type="entry name" value="SANT/Myb"/>
</dbReference>
<name>A0A8S1PMH0_PARPR</name>
<protein>
    <submittedName>
        <fullName evidence="4">Uncharacterized protein</fullName>
    </submittedName>
</protein>
<feature type="domain" description="TAP-C" evidence="2">
    <location>
        <begin position="7"/>
        <end position="62"/>
    </location>
</feature>
<dbReference type="PROSITE" id="PS51294">
    <property type="entry name" value="HTH_MYB"/>
    <property type="match status" value="2"/>
</dbReference>
<evidence type="ECO:0000313" key="5">
    <source>
        <dbReference type="Proteomes" id="UP000688137"/>
    </source>
</evidence>
<dbReference type="GO" id="GO:0051028">
    <property type="term" value="P:mRNA transport"/>
    <property type="evidence" value="ECO:0007669"/>
    <property type="project" value="InterPro"/>
</dbReference>
<sequence length="475" mass="56738">MQTRNWESKKHLLDILQHKNELNKKKSVQQVSDNNRNFFSNFSTFYEQHKDKEIPAIEFVQEQLHVQELFTNEQILELQSELSKQWLPKIKKNWTEEDKQILIWIVLKICSRDNINIRKIPTKMWEEVEQLMSRRTVELCKHKWNDLLKLSLQQTPWTQEQDEQLIQLINQSKEDGMQNKWCNIANLLNIQFKDSPRTGKQCRERWNNHLNPEINRHPWNMKEDIELLELVKKKQKRWALISKILKPKRSENAVKNRYNCLLKKNNCQSVNVLIDILKKKYKSENPTITMQTVKRNKITQIKQSTIQEPQNQQVNNMSEFSIQQFEMIDTNQIKFLTPAFYDSKTQSLYISNKPQLISYLSNQMIKIESQQNIENFDQHHQQHDLSNQMSGLLNLVDSTNFAKYVPNVFAQPIQQEKKSQFNIPGVQNEQINQEKLIQNQRCSTFSFFTSKLVTQQDLKSKIIIEQEENNQQINK</sequence>
<dbReference type="Pfam" id="PF13921">
    <property type="entry name" value="Myb_DNA-bind_6"/>
    <property type="match status" value="1"/>
</dbReference>
<dbReference type="OMA" id="NPEINRH"/>
<feature type="domain" description="HTH myb-type" evidence="3">
    <location>
        <begin position="149"/>
        <end position="214"/>
    </location>
</feature>
<dbReference type="InterPro" id="IPR017930">
    <property type="entry name" value="Myb_dom"/>
</dbReference>
<dbReference type="EMBL" id="CAJJDM010000125">
    <property type="protein sequence ID" value="CAD8103913.1"/>
    <property type="molecule type" value="Genomic_DNA"/>
</dbReference>
<dbReference type="GO" id="GO:0000978">
    <property type="term" value="F:RNA polymerase II cis-regulatory region sequence-specific DNA binding"/>
    <property type="evidence" value="ECO:0007669"/>
    <property type="project" value="TreeGrafter"/>
</dbReference>
<organism evidence="4 5">
    <name type="scientific">Paramecium primaurelia</name>
    <dbReference type="NCBI Taxonomy" id="5886"/>
    <lineage>
        <taxon>Eukaryota</taxon>
        <taxon>Sar</taxon>
        <taxon>Alveolata</taxon>
        <taxon>Ciliophora</taxon>
        <taxon>Intramacronucleata</taxon>
        <taxon>Oligohymenophorea</taxon>
        <taxon>Peniculida</taxon>
        <taxon>Parameciidae</taxon>
        <taxon>Paramecium</taxon>
    </lineage>
</organism>
<dbReference type="CDD" id="cd00167">
    <property type="entry name" value="SANT"/>
    <property type="match status" value="2"/>
</dbReference>
<dbReference type="SMART" id="SM00717">
    <property type="entry name" value="SANT"/>
    <property type="match status" value="3"/>
</dbReference>
<dbReference type="PANTHER" id="PTHR45614:SF274">
    <property type="entry name" value="MYB-LIKE DNA-BINDING PROTEIN"/>
    <property type="match status" value="1"/>
</dbReference>
<dbReference type="InterPro" id="IPR050560">
    <property type="entry name" value="MYB_TF"/>
</dbReference>
<keyword evidence="5" id="KW-1185">Reference proteome</keyword>
<dbReference type="GO" id="GO:0000981">
    <property type="term" value="F:DNA-binding transcription factor activity, RNA polymerase II-specific"/>
    <property type="evidence" value="ECO:0007669"/>
    <property type="project" value="TreeGrafter"/>
</dbReference>
<reference evidence="4" key="1">
    <citation type="submission" date="2021-01" db="EMBL/GenBank/DDBJ databases">
        <authorList>
            <consortium name="Genoscope - CEA"/>
            <person name="William W."/>
        </authorList>
    </citation>
    <scope>NUCLEOTIDE SEQUENCE</scope>
</reference>
<gene>
    <name evidence="4" type="ORF">PPRIM_AZ9-3.1.T1220097</name>
</gene>